<comment type="caution">
    <text evidence="1">The sequence shown here is derived from an EMBL/GenBank/DDBJ whole genome shotgun (WGS) entry which is preliminary data.</text>
</comment>
<dbReference type="Proteomes" id="UP000789920">
    <property type="component" value="Unassembled WGS sequence"/>
</dbReference>
<organism evidence="1 2">
    <name type="scientific">Racocetra persica</name>
    <dbReference type="NCBI Taxonomy" id="160502"/>
    <lineage>
        <taxon>Eukaryota</taxon>
        <taxon>Fungi</taxon>
        <taxon>Fungi incertae sedis</taxon>
        <taxon>Mucoromycota</taxon>
        <taxon>Glomeromycotina</taxon>
        <taxon>Glomeromycetes</taxon>
        <taxon>Diversisporales</taxon>
        <taxon>Gigasporaceae</taxon>
        <taxon>Racocetra</taxon>
    </lineage>
</organism>
<sequence length="139" mass="15241">CKIDDNCKTTLICAKGQCAESDKRSFNASCLIDKAYAGEFCRIFTDSRQGCTCTTGEQSRASGRCGFTSRKRICAQNSGGQCNNDTDYLCETNSACGPNSCNHYSVKCTLDNGKKYEDDNDCESSVCDQKIHVCQDKDD</sequence>
<proteinExistence type="predicted"/>
<reference evidence="1" key="1">
    <citation type="submission" date="2021-06" db="EMBL/GenBank/DDBJ databases">
        <authorList>
            <person name="Kallberg Y."/>
            <person name="Tangrot J."/>
            <person name="Rosling A."/>
        </authorList>
    </citation>
    <scope>NUCLEOTIDE SEQUENCE</scope>
    <source>
        <strain evidence="1">MA461A</strain>
    </source>
</reference>
<evidence type="ECO:0000313" key="1">
    <source>
        <dbReference type="EMBL" id="CAG8792203.1"/>
    </source>
</evidence>
<evidence type="ECO:0000313" key="2">
    <source>
        <dbReference type="Proteomes" id="UP000789920"/>
    </source>
</evidence>
<feature type="non-terminal residue" evidence="1">
    <location>
        <position position="1"/>
    </location>
</feature>
<dbReference type="EMBL" id="CAJVQC010052916">
    <property type="protein sequence ID" value="CAG8792203.1"/>
    <property type="molecule type" value="Genomic_DNA"/>
</dbReference>
<gene>
    <name evidence="1" type="ORF">RPERSI_LOCUS19360</name>
</gene>
<protein>
    <submittedName>
        <fullName evidence="1">13478_t:CDS:1</fullName>
    </submittedName>
</protein>
<keyword evidence="2" id="KW-1185">Reference proteome</keyword>
<feature type="non-terminal residue" evidence="1">
    <location>
        <position position="139"/>
    </location>
</feature>
<accession>A0ACA9RGH5</accession>
<name>A0ACA9RGH5_9GLOM</name>